<keyword evidence="1" id="KW-0812">Transmembrane</keyword>
<evidence type="ECO:0000313" key="2">
    <source>
        <dbReference type="EMBL" id="VYU34137.1"/>
    </source>
</evidence>
<proteinExistence type="predicted"/>
<organism evidence="2">
    <name type="scientific">Streptococcus lutetiensis</name>
    <dbReference type="NCBI Taxonomy" id="150055"/>
    <lineage>
        <taxon>Bacteria</taxon>
        <taxon>Bacillati</taxon>
        <taxon>Bacillota</taxon>
        <taxon>Bacilli</taxon>
        <taxon>Lactobacillales</taxon>
        <taxon>Streptococcaceae</taxon>
        <taxon>Streptococcus</taxon>
    </lineage>
</organism>
<accession>A0A447UAP0</accession>
<name>A0A447UAP0_9STRE</name>
<keyword evidence="1" id="KW-1133">Transmembrane helix</keyword>
<feature type="transmembrane region" description="Helical" evidence="1">
    <location>
        <begin position="60"/>
        <end position="80"/>
    </location>
</feature>
<feature type="transmembrane region" description="Helical" evidence="1">
    <location>
        <begin position="92"/>
        <end position="115"/>
    </location>
</feature>
<keyword evidence="1" id="KW-0472">Membrane</keyword>
<feature type="transmembrane region" description="Helical" evidence="1">
    <location>
        <begin position="29"/>
        <end position="48"/>
    </location>
</feature>
<feature type="transmembrane region" description="Helical" evidence="1">
    <location>
        <begin position="121"/>
        <end position="138"/>
    </location>
</feature>
<sequence>MYAGTVSVFLPQASQKHEKKSFMRVIYRNSYLMSFGFAVIVTLCANIFAEFLSSQINTNIIALTAFTMLIMAATPLYESLKMLLQSSHAEKWVVSLTALVNIMSTDILLVIQVLGFQTYQTLYFVYGISLAILSILFIKKSNFNNLKEPDVFLR</sequence>
<evidence type="ECO:0000256" key="1">
    <source>
        <dbReference type="SAM" id="Phobius"/>
    </source>
</evidence>
<reference evidence="2" key="1">
    <citation type="submission" date="2019-11" db="EMBL/GenBank/DDBJ databases">
        <authorList>
            <person name="Feng L."/>
        </authorList>
    </citation>
    <scope>NUCLEOTIDE SEQUENCE</scope>
    <source>
        <strain evidence="2">SLutetiensisLFYP71</strain>
    </source>
</reference>
<dbReference type="EMBL" id="CACRUI010000045">
    <property type="protein sequence ID" value="VYU34137.1"/>
    <property type="molecule type" value="Genomic_DNA"/>
</dbReference>
<dbReference type="AlphaFoldDB" id="A0A447UAP0"/>
<gene>
    <name evidence="2" type="ORF">SLLFYP71_00355</name>
</gene>
<dbReference type="RefSeq" id="WP_126402347.1">
    <property type="nucleotide sequence ID" value="NZ_CACRUI010000045.1"/>
</dbReference>
<accession>A0A6N3E8T4</accession>
<protein>
    <submittedName>
        <fullName evidence="2">Uncharacterized protein</fullName>
    </submittedName>
</protein>